<feature type="compositionally biased region" description="Pro residues" evidence="1">
    <location>
        <begin position="158"/>
        <end position="172"/>
    </location>
</feature>
<feature type="compositionally biased region" description="Low complexity" evidence="1">
    <location>
        <begin position="471"/>
        <end position="482"/>
    </location>
</feature>
<evidence type="ECO:0000256" key="1">
    <source>
        <dbReference type="SAM" id="MobiDB-lite"/>
    </source>
</evidence>
<evidence type="ECO:0000259" key="2">
    <source>
        <dbReference type="Pfam" id="PF12937"/>
    </source>
</evidence>
<dbReference type="EMBL" id="JAUBYV010000004">
    <property type="protein sequence ID" value="KAK2627078.1"/>
    <property type="molecule type" value="Genomic_DNA"/>
</dbReference>
<dbReference type="InterPro" id="IPR001810">
    <property type="entry name" value="F-box_dom"/>
</dbReference>
<dbReference type="InterPro" id="IPR036047">
    <property type="entry name" value="F-box-like_dom_sf"/>
</dbReference>
<proteinExistence type="predicted"/>
<feature type="region of interest" description="Disordered" evidence="1">
    <location>
        <begin position="498"/>
        <end position="542"/>
    </location>
</feature>
<organism evidence="3 4">
    <name type="scientific">Diplocarpon rosae</name>
    <dbReference type="NCBI Taxonomy" id="946125"/>
    <lineage>
        <taxon>Eukaryota</taxon>
        <taxon>Fungi</taxon>
        <taxon>Dikarya</taxon>
        <taxon>Ascomycota</taxon>
        <taxon>Pezizomycotina</taxon>
        <taxon>Leotiomycetes</taxon>
        <taxon>Helotiales</taxon>
        <taxon>Drepanopezizaceae</taxon>
        <taxon>Diplocarpon</taxon>
    </lineage>
</organism>
<protein>
    <recommendedName>
        <fullName evidence="2">F-box domain-containing protein</fullName>
    </recommendedName>
</protein>
<accession>A0AAD9WEA3</accession>
<comment type="caution">
    <text evidence="3">The sequence shown here is derived from an EMBL/GenBank/DDBJ whole genome shotgun (WGS) entry which is preliminary data.</text>
</comment>
<feature type="compositionally biased region" description="Low complexity" evidence="1">
    <location>
        <begin position="86"/>
        <end position="103"/>
    </location>
</feature>
<dbReference type="Pfam" id="PF12937">
    <property type="entry name" value="F-box-like"/>
    <property type="match status" value="1"/>
</dbReference>
<feature type="compositionally biased region" description="Pro residues" evidence="1">
    <location>
        <begin position="135"/>
        <end position="149"/>
    </location>
</feature>
<reference evidence="3" key="1">
    <citation type="submission" date="2023-06" db="EMBL/GenBank/DDBJ databases">
        <title>Draft genome of Marssonina rosae.</title>
        <authorList>
            <person name="Cheng Q."/>
        </authorList>
    </citation>
    <scope>NUCLEOTIDE SEQUENCE</scope>
    <source>
        <strain evidence="3">R4</strain>
    </source>
</reference>
<dbReference type="SUPFAM" id="SSF81383">
    <property type="entry name" value="F-box domain"/>
    <property type="match status" value="1"/>
</dbReference>
<feature type="compositionally biased region" description="Pro residues" evidence="1">
    <location>
        <begin position="459"/>
        <end position="470"/>
    </location>
</feature>
<name>A0AAD9WEA3_9HELO</name>
<keyword evidence="4" id="KW-1185">Reference proteome</keyword>
<feature type="region of interest" description="Disordered" evidence="1">
    <location>
        <begin position="433"/>
        <end position="482"/>
    </location>
</feature>
<feature type="compositionally biased region" description="Polar residues" evidence="1">
    <location>
        <begin position="12"/>
        <end position="28"/>
    </location>
</feature>
<dbReference type="CDD" id="cd09917">
    <property type="entry name" value="F-box_SF"/>
    <property type="match status" value="1"/>
</dbReference>
<evidence type="ECO:0000313" key="3">
    <source>
        <dbReference type="EMBL" id="KAK2627078.1"/>
    </source>
</evidence>
<sequence>MCCQAMSSVYSAASRDTSSPPSTATSFESPPPAYLTATTVRLLHATATPQPSTQLRVTFQDSPAPRRGGIQVKDFAASPSPGEPKPTLLPTSIITTTTTTTHPSPFPSKLAFIPPTRPTATKTRDFAISASSPARAPPPSPPPPPPPSQSRPVHRKPLPLPRPSPLAPPPPTDRLTSLPPELLLQILGHLPSAASLLPLSQTSTYLQSFILGTHARSIVNALITVHHAASAALLGAQVNESGWLVPTRRCVLEAEQKVVRERVQRSGCMCGSCREVLLDSSSAPGSDGSLEREGGRWNCLSPSAAALWPSRRHTHTPIPTPFLLTLPGPLFLVFLERYEWELSTRHAMRQAAPATPAQQREDERRFDFVVGHWLVRRFLDDVERDFGAGVSGPSRSRSRSRWEEKSGWVGDAEKWESNRERVQRYLSRVRGSVGGARAKMADAGDEPKKLFFGEITPPLSSPPSSSPAPPFSSSSCSSSSSSPTWTRGLLWYYGIPTPAPAPLDDDPRAAPAPPQKQRKVPPSPFAGEGADADADEDEDEIEAQARSCMAGLSHGVRKAGRKAKMVLGVRS</sequence>
<dbReference type="AlphaFoldDB" id="A0AAD9WEA3"/>
<feature type="domain" description="F-box" evidence="2">
    <location>
        <begin position="176"/>
        <end position="210"/>
    </location>
</feature>
<gene>
    <name evidence="3" type="ORF">QTJ16_003044</name>
</gene>
<feature type="region of interest" description="Disordered" evidence="1">
    <location>
        <begin position="12"/>
        <end position="31"/>
    </location>
</feature>
<evidence type="ECO:0000313" key="4">
    <source>
        <dbReference type="Proteomes" id="UP001285354"/>
    </source>
</evidence>
<feature type="compositionally biased region" description="Basic and acidic residues" evidence="1">
    <location>
        <begin position="439"/>
        <end position="451"/>
    </location>
</feature>
<feature type="compositionally biased region" description="Acidic residues" evidence="1">
    <location>
        <begin position="530"/>
        <end position="542"/>
    </location>
</feature>
<dbReference type="Proteomes" id="UP001285354">
    <property type="component" value="Unassembled WGS sequence"/>
</dbReference>
<feature type="region of interest" description="Disordered" evidence="1">
    <location>
        <begin position="60"/>
        <end position="177"/>
    </location>
</feature>